<evidence type="ECO:0000313" key="1">
    <source>
        <dbReference type="EMBL" id="CAF0794022.1"/>
    </source>
</evidence>
<dbReference type="InterPro" id="IPR027410">
    <property type="entry name" value="TCP-1-like_intermed_sf"/>
</dbReference>
<evidence type="ECO:0000313" key="2">
    <source>
        <dbReference type="Proteomes" id="UP000663882"/>
    </source>
</evidence>
<protein>
    <submittedName>
        <fullName evidence="1">Uncharacterized protein</fullName>
    </submittedName>
</protein>
<organism evidence="1 2">
    <name type="scientific">Rotaria sordida</name>
    <dbReference type="NCBI Taxonomy" id="392033"/>
    <lineage>
        <taxon>Eukaryota</taxon>
        <taxon>Metazoa</taxon>
        <taxon>Spiralia</taxon>
        <taxon>Gnathifera</taxon>
        <taxon>Rotifera</taxon>
        <taxon>Eurotatoria</taxon>
        <taxon>Bdelloidea</taxon>
        <taxon>Philodinida</taxon>
        <taxon>Philodinidae</taxon>
        <taxon>Rotaria</taxon>
    </lineage>
</organism>
<gene>
    <name evidence="1" type="ORF">RFH988_LOCUS3573</name>
</gene>
<sequence>MGYIPVYRARRADSREKKDHFSKLCVDPVLKLHDKTDSQDIQTPKGLGSNLNDSHLEEGFLSEKRICINMPKRIENAPI</sequence>
<comment type="caution">
    <text evidence="1">The sequence shown here is derived from an EMBL/GenBank/DDBJ whole genome shotgun (WGS) entry which is preliminary data.</text>
</comment>
<dbReference type="OrthoDB" id="10259763at2759"/>
<name>A0A813S4K6_9BILA</name>
<proteinExistence type="predicted"/>
<dbReference type="EMBL" id="CAJNOO010000086">
    <property type="protein sequence ID" value="CAF0794022.1"/>
    <property type="molecule type" value="Genomic_DNA"/>
</dbReference>
<reference evidence="1" key="1">
    <citation type="submission" date="2021-02" db="EMBL/GenBank/DDBJ databases">
        <authorList>
            <person name="Nowell W R."/>
        </authorList>
    </citation>
    <scope>NUCLEOTIDE SEQUENCE</scope>
</reference>
<accession>A0A813S4K6</accession>
<dbReference type="Proteomes" id="UP000663882">
    <property type="component" value="Unassembled WGS sequence"/>
</dbReference>
<dbReference type="Gene3D" id="3.30.260.10">
    <property type="entry name" value="TCP-1-like chaperonin intermediate domain"/>
    <property type="match status" value="1"/>
</dbReference>
<dbReference type="AlphaFoldDB" id="A0A813S4K6"/>